<accession>A0AAW6PYL3</accession>
<reference evidence="2" key="1">
    <citation type="submission" date="2023-03" db="EMBL/GenBank/DDBJ databases">
        <title>Draft assemblies of triclosan tolerant bacteria isolated from returned activated sludge.</title>
        <authorList>
            <person name="Van Hamelsveld S."/>
        </authorList>
    </citation>
    <scope>NUCLEOTIDE SEQUENCE</scope>
    <source>
        <strain evidence="2">GW210012_S60</strain>
    </source>
</reference>
<keyword evidence="1" id="KW-0732">Signal</keyword>
<name>A0AAW6PYL3_PSEPU</name>
<protein>
    <recommendedName>
        <fullName evidence="4">Secreted protein</fullName>
    </recommendedName>
</protein>
<evidence type="ECO:0000313" key="3">
    <source>
        <dbReference type="Proteomes" id="UP001217741"/>
    </source>
</evidence>
<comment type="caution">
    <text evidence="2">The sequence shown here is derived from an EMBL/GenBank/DDBJ whole genome shotgun (WGS) entry which is preliminary data.</text>
</comment>
<feature type="chain" id="PRO_5043745246" description="Secreted protein" evidence="1">
    <location>
        <begin position="19"/>
        <end position="62"/>
    </location>
</feature>
<dbReference type="EMBL" id="JARJLO010000395">
    <property type="protein sequence ID" value="MDF3874038.1"/>
    <property type="molecule type" value="Genomic_DNA"/>
</dbReference>
<dbReference type="Proteomes" id="UP001217741">
    <property type="component" value="Unassembled WGS sequence"/>
</dbReference>
<evidence type="ECO:0008006" key="4">
    <source>
        <dbReference type="Google" id="ProtNLM"/>
    </source>
</evidence>
<evidence type="ECO:0000313" key="2">
    <source>
        <dbReference type="EMBL" id="MDF3874038.1"/>
    </source>
</evidence>
<dbReference type="RefSeq" id="WP_236198240.1">
    <property type="nucleotide sequence ID" value="NZ_BQII01000069.1"/>
</dbReference>
<evidence type="ECO:0000256" key="1">
    <source>
        <dbReference type="SAM" id="SignalP"/>
    </source>
</evidence>
<proteinExistence type="predicted"/>
<organism evidence="2 3">
    <name type="scientific">Pseudomonas putida</name>
    <name type="common">Arthrobacter siderocapsulatus</name>
    <dbReference type="NCBI Taxonomy" id="303"/>
    <lineage>
        <taxon>Bacteria</taxon>
        <taxon>Pseudomonadati</taxon>
        <taxon>Pseudomonadota</taxon>
        <taxon>Gammaproteobacteria</taxon>
        <taxon>Pseudomonadales</taxon>
        <taxon>Pseudomonadaceae</taxon>
        <taxon>Pseudomonas</taxon>
    </lineage>
</organism>
<gene>
    <name evidence="2" type="ORF">P3W50_26755</name>
</gene>
<dbReference type="AlphaFoldDB" id="A0AAW6PYL3"/>
<sequence>MSRAIGLVLALLCGLPLAAPLAAPAPWYKYQSISTGVFICTQVDPGKHFIRFAGPFRNAACR</sequence>
<feature type="signal peptide" evidence="1">
    <location>
        <begin position="1"/>
        <end position="18"/>
    </location>
</feature>